<sequence length="162" mass="17381">MRVVRVVVVVIVDVWPPSRATLCSGANRPCRAGHRKYFVPATEPSFLPTGSSSSTPAHCPVANSVGPMKRRVPAFMPDEAFTMTRSPTRRPQSVMTVDVCIVTARGDDLVLPVGELTRVVVTCVFPGATRVAVVLVPLAPGPGKRESRSGRAKTPLLGSHWK</sequence>
<dbReference type="AlphaFoldDB" id="A0A6B0UXI9"/>
<accession>A0A6B0UXI9</accession>
<evidence type="ECO:0000256" key="2">
    <source>
        <dbReference type="SAM" id="SignalP"/>
    </source>
</evidence>
<feature type="chain" id="PRO_5025606247" evidence="2">
    <location>
        <begin position="21"/>
        <end position="162"/>
    </location>
</feature>
<protein>
    <submittedName>
        <fullName evidence="3">Putative secreted protein</fullName>
    </submittedName>
</protein>
<proteinExistence type="predicted"/>
<keyword evidence="2" id="KW-0732">Signal</keyword>
<reference evidence="3" key="1">
    <citation type="submission" date="2019-12" db="EMBL/GenBank/DDBJ databases">
        <title>An insight into the sialome of adult female Ixodes ricinus ticks feeding for 6 days.</title>
        <authorList>
            <person name="Perner J."/>
            <person name="Ribeiro J.M.C."/>
        </authorList>
    </citation>
    <scope>NUCLEOTIDE SEQUENCE</scope>
    <source>
        <strain evidence="3">Semi-engorged</strain>
        <tissue evidence="3">Salivary glands</tissue>
    </source>
</reference>
<feature type="region of interest" description="Disordered" evidence="1">
    <location>
        <begin position="139"/>
        <end position="162"/>
    </location>
</feature>
<dbReference type="EMBL" id="GIFC01012289">
    <property type="protein sequence ID" value="MXU94372.1"/>
    <property type="molecule type" value="Transcribed_RNA"/>
</dbReference>
<organism evidence="3">
    <name type="scientific">Ixodes ricinus</name>
    <name type="common">Common tick</name>
    <name type="synonym">Acarus ricinus</name>
    <dbReference type="NCBI Taxonomy" id="34613"/>
    <lineage>
        <taxon>Eukaryota</taxon>
        <taxon>Metazoa</taxon>
        <taxon>Ecdysozoa</taxon>
        <taxon>Arthropoda</taxon>
        <taxon>Chelicerata</taxon>
        <taxon>Arachnida</taxon>
        <taxon>Acari</taxon>
        <taxon>Parasitiformes</taxon>
        <taxon>Ixodida</taxon>
        <taxon>Ixodoidea</taxon>
        <taxon>Ixodidae</taxon>
        <taxon>Ixodinae</taxon>
        <taxon>Ixodes</taxon>
    </lineage>
</organism>
<name>A0A6B0UXI9_IXORI</name>
<evidence type="ECO:0000313" key="3">
    <source>
        <dbReference type="EMBL" id="MXU94372.1"/>
    </source>
</evidence>
<evidence type="ECO:0000256" key="1">
    <source>
        <dbReference type="SAM" id="MobiDB-lite"/>
    </source>
</evidence>
<feature type="signal peptide" evidence="2">
    <location>
        <begin position="1"/>
        <end position="20"/>
    </location>
</feature>